<dbReference type="GO" id="GO:0006281">
    <property type="term" value="P:DNA repair"/>
    <property type="evidence" value="ECO:0007669"/>
    <property type="project" value="UniProtKB-KW"/>
</dbReference>
<dbReference type="SUPFAM" id="SSF46689">
    <property type="entry name" value="Homeodomain-like"/>
    <property type="match status" value="1"/>
</dbReference>
<dbReference type="InterPro" id="IPR001497">
    <property type="entry name" value="MethylDNA_cys_MeTrfase_AS"/>
</dbReference>
<dbReference type="Gene3D" id="1.10.10.60">
    <property type="entry name" value="Homeodomain-like"/>
    <property type="match status" value="1"/>
</dbReference>
<dbReference type="SUPFAM" id="SSF53155">
    <property type="entry name" value="Methylated DNA-protein cysteine methyltransferase domain"/>
    <property type="match status" value="1"/>
</dbReference>
<dbReference type="GO" id="GO:0032259">
    <property type="term" value="P:methylation"/>
    <property type="evidence" value="ECO:0007669"/>
    <property type="project" value="UniProtKB-KW"/>
</dbReference>
<dbReference type="KEGG" id="smiz:4412673_00875"/>
<dbReference type="InterPro" id="IPR036217">
    <property type="entry name" value="MethylDNA_cys_MeTrfase_DNAb"/>
</dbReference>
<dbReference type="InterPro" id="IPR009057">
    <property type="entry name" value="Homeodomain-like_sf"/>
</dbReference>
<dbReference type="AlphaFoldDB" id="A0AAJ5BZ89"/>
<evidence type="ECO:0000256" key="4">
    <source>
        <dbReference type="ARBA" id="ARBA00022603"/>
    </source>
</evidence>
<dbReference type="FunFam" id="1.10.10.10:FF:000214">
    <property type="entry name" value="Methylated-DNA--protein-cysteine methyltransferase"/>
    <property type="match status" value="1"/>
</dbReference>
<organism evidence="12 13">
    <name type="scientific">Sphingobacterium mizutaii</name>
    <dbReference type="NCBI Taxonomy" id="1010"/>
    <lineage>
        <taxon>Bacteria</taxon>
        <taxon>Pseudomonadati</taxon>
        <taxon>Bacteroidota</taxon>
        <taxon>Sphingobacteriia</taxon>
        <taxon>Sphingobacteriales</taxon>
        <taxon>Sphingobacteriaceae</taxon>
        <taxon>Sphingobacterium</taxon>
    </lineage>
</organism>
<dbReference type="NCBIfam" id="TIGR00589">
    <property type="entry name" value="ogt"/>
    <property type="match status" value="1"/>
</dbReference>
<evidence type="ECO:0000256" key="3">
    <source>
        <dbReference type="ARBA" id="ARBA00011918"/>
    </source>
</evidence>
<proteinExistence type="inferred from homology"/>
<evidence type="ECO:0000313" key="12">
    <source>
        <dbReference type="EMBL" id="SNV43875.1"/>
    </source>
</evidence>
<comment type="catalytic activity">
    <reaction evidence="10">
        <text>a 6-O-methyl-2'-deoxyguanosine in DNA + L-cysteinyl-[protein] = S-methyl-L-cysteinyl-[protein] + a 2'-deoxyguanosine in DNA</text>
        <dbReference type="Rhea" id="RHEA:24000"/>
        <dbReference type="Rhea" id="RHEA-COMP:10131"/>
        <dbReference type="Rhea" id="RHEA-COMP:10132"/>
        <dbReference type="Rhea" id="RHEA-COMP:11367"/>
        <dbReference type="Rhea" id="RHEA-COMP:11368"/>
        <dbReference type="ChEBI" id="CHEBI:29950"/>
        <dbReference type="ChEBI" id="CHEBI:82612"/>
        <dbReference type="ChEBI" id="CHEBI:85445"/>
        <dbReference type="ChEBI" id="CHEBI:85448"/>
        <dbReference type="EC" id="2.1.1.63"/>
    </reaction>
</comment>
<dbReference type="RefSeq" id="WP_093098732.1">
    <property type="nucleotide sequence ID" value="NZ_FNGK01000003.1"/>
</dbReference>
<evidence type="ECO:0000256" key="10">
    <source>
        <dbReference type="ARBA" id="ARBA00049348"/>
    </source>
</evidence>
<dbReference type="EC" id="2.1.1.63" evidence="3"/>
<evidence type="ECO:0000256" key="1">
    <source>
        <dbReference type="ARBA" id="ARBA00001286"/>
    </source>
</evidence>
<dbReference type="SMART" id="SM00342">
    <property type="entry name" value="HTH_ARAC"/>
    <property type="match status" value="1"/>
</dbReference>
<keyword evidence="5" id="KW-0808">Transferase</keyword>
<evidence type="ECO:0000256" key="7">
    <source>
        <dbReference type="ARBA" id="ARBA00023015"/>
    </source>
</evidence>
<dbReference type="PROSITE" id="PS00374">
    <property type="entry name" value="MGMT"/>
    <property type="match status" value="1"/>
</dbReference>
<gene>
    <name evidence="12" type="primary">ada</name>
    <name evidence="12" type="ORF">SAMEA4412673_00875</name>
</gene>
<keyword evidence="8" id="KW-0804">Transcription</keyword>
<sequence length="288" mass="32560">MEKSQQELNYDRIAKAILFIQDHFQEKPSLEEIAEHVHLSPFHFQRLFSDWVGTSPKKFLQYTQVNYAKKLLKEEKRTLFDTHILTGVGSTSRLHDMFVQIEGMTPAEFKQGAEGLSIAYSFQDSPFGKCLIASTEKGICYLAFVDDDAAGLAELEHSFEKAVFIAEEKAIHREALSIFNLEDSSLKRIKLHLKGTAFQLKVWQALLSIPMGELNSYKEIAEKVGNPSASRAVGTAIGSNPIAYLIPCHRVIQTSGHTGGYRWNPLRKTLMLGWEFAKTDKENHNEVI</sequence>
<evidence type="ECO:0000256" key="6">
    <source>
        <dbReference type="ARBA" id="ARBA00022763"/>
    </source>
</evidence>
<protein>
    <recommendedName>
        <fullName evidence="3">methylated-DNA--[protein]-cysteine S-methyltransferase</fullName>
        <ecNumber evidence="3">2.1.1.63</ecNumber>
    </recommendedName>
</protein>
<dbReference type="SUPFAM" id="SSF46767">
    <property type="entry name" value="Methylated DNA-protein cysteine methyltransferase, C-terminal domain"/>
    <property type="match status" value="1"/>
</dbReference>
<dbReference type="GO" id="GO:0043565">
    <property type="term" value="F:sequence-specific DNA binding"/>
    <property type="evidence" value="ECO:0007669"/>
    <property type="project" value="InterPro"/>
</dbReference>
<dbReference type="InterPro" id="IPR014048">
    <property type="entry name" value="MethylDNA_cys_MeTrfase_DNA-bd"/>
</dbReference>
<evidence type="ECO:0000256" key="5">
    <source>
        <dbReference type="ARBA" id="ARBA00022679"/>
    </source>
</evidence>
<keyword evidence="4" id="KW-0489">Methyltransferase</keyword>
<evidence type="ECO:0000256" key="2">
    <source>
        <dbReference type="ARBA" id="ARBA00008711"/>
    </source>
</evidence>
<keyword evidence="7" id="KW-0805">Transcription regulation</keyword>
<dbReference type="Gene3D" id="1.10.10.10">
    <property type="entry name" value="Winged helix-like DNA-binding domain superfamily/Winged helix DNA-binding domain"/>
    <property type="match status" value="1"/>
</dbReference>
<evidence type="ECO:0000313" key="13">
    <source>
        <dbReference type="Proteomes" id="UP000215355"/>
    </source>
</evidence>
<reference evidence="12 13" key="1">
    <citation type="submission" date="2017-06" db="EMBL/GenBank/DDBJ databases">
        <authorList>
            <consortium name="Pathogen Informatics"/>
        </authorList>
    </citation>
    <scope>NUCLEOTIDE SEQUENCE [LARGE SCALE GENOMIC DNA]</scope>
    <source>
        <strain evidence="12 13">NCTC12149</strain>
    </source>
</reference>
<evidence type="ECO:0000256" key="8">
    <source>
        <dbReference type="ARBA" id="ARBA00023163"/>
    </source>
</evidence>
<dbReference type="InterPro" id="IPR008332">
    <property type="entry name" value="MethylG_MeTrfase_N"/>
</dbReference>
<accession>A0AAJ5BZ89</accession>
<comment type="catalytic activity">
    <reaction evidence="1">
        <text>a 4-O-methyl-thymidine in DNA + L-cysteinyl-[protein] = a thymidine in DNA + S-methyl-L-cysteinyl-[protein]</text>
        <dbReference type="Rhea" id="RHEA:53428"/>
        <dbReference type="Rhea" id="RHEA-COMP:10131"/>
        <dbReference type="Rhea" id="RHEA-COMP:10132"/>
        <dbReference type="Rhea" id="RHEA-COMP:13555"/>
        <dbReference type="Rhea" id="RHEA-COMP:13556"/>
        <dbReference type="ChEBI" id="CHEBI:29950"/>
        <dbReference type="ChEBI" id="CHEBI:82612"/>
        <dbReference type="ChEBI" id="CHEBI:137386"/>
        <dbReference type="ChEBI" id="CHEBI:137387"/>
        <dbReference type="EC" id="2.1.1.63"/>
    </reaction>
</comment>
<dbReference type="CDD" id="cd06445">
    <property type="entry name" value="ATase"/>
    <property type="match status" value="1"/>
</dbReference>
<name>A0AAJ5BZ89_9SPHI</name>
<dbReference type="Pfam" id="PF12833">
    <property type="entry name" value="HTH_18"/>
    <property type="match status" value="1"/>
</dbReference>
<dbReference type="GO" id="GO:0003908">
    <property type="term" value="F:methylated-DNA-[protein]-cysteine S-methyltransferase activity"/>
    <property type="evidence" value="ECO:0007669"/>
    <property type="project" value="UniProtKB-EC"/>
</dbReference>
<evidence type="ECO:0000256" key="9">
    <source>
        <dbReference type="ARBA" id="ARBA00023204"/>
    </source>
</evidence>
<dbReference type="PANTHER" id="PTHR10815">
    <property type="entry name" value="METHYLATED-DNA--PROTEIN-CYSTEINE METHYLTRANSFERASE"/>
    <property type="match status" value="1"/>
</dbReference>
<dbReference type="GO" id="GO:0003700">
    <property type="term" value="F:DNA-binding transcription factor activity"/>
    <property type="evidence" value="ECO:0007669"/>
    <property type="project" value="InterPro"/>
</dbReference>
<dbReference type="InterPro" id="IPR036631">
    <property type="entry name" value="MGMT_N_sf"/>
</dbReference>
<dbReference type="Proteomes" id="UP000215355">
    <property type="component" value="Chromosome 1"/>
</dbReference>
<keyword evidence="6" id="KW-0227">DNA damage</keyword>
<dbReference type="Gene3D" id="3.30.160.70">
    <property type="entry name" value="Methylated DNA-protein cysteine methyltransferase domain"/>
    <property type="match status" value="1"/>
</dbReference>
<dbReference type="PROSITE" id="PS01124">
    <property type="entry name" value="HTH_ARAC_FAMILY_2"/>
    <property type="match status" value="1"/>
</dbReference>
<dbReference type="EMBL" id="LT906468">
    <property type="protein sequence ID" value="SNV43875.1"/>
    <property type="molecule type" value="Genomic_DNA"/>
</dbReference>
<dbReference type="Pfam" id="PF02870">
    <property type="entry name" value="Methyltransf_1N"/>
    <property type="match status" value="1"/>
</dbReference>
<keyword evidence="9" id="KW-0234">DNA repair</keyword>
<evidence type="ECO:0000259" key="11">
    <source>
        <dbReference type="PROSITE" id="PS01124"/>
    </source>
</evidence>
<dbReference type="Pfam" id="PF01035">
    <property type="entry name" value="DNA_binding_1"/>
    <property type="match status" value="1"/>
</dbReference>
<dbReference type="InterPro" id="IPR018060">
    <property type="entry name" value="HTH_AraC"/>
</dbReference>
<comment type="similarity">
    <text evidence="2">Belongs to the MGMT family.</text>
</comment>
<feature type="domain" description="HTH araC/xylS-type" evidence="11">
    <location>
        <begin position="14"/>
        <end position="112"/>
    </location>
</feature>
<dbReference type="PANTHER" id="PTHR10815:SF13">
    <property type="entry name" value="METHYLATED-DNA--PROTEIN-CYSTEINE METHYLTRANSFERASE"/>
    <property type="match status" value="1"/>
</dbReference>
<dbReference type="InterPro" id="IPR036388">
    <property type="entry name" value="WH-like_DNA-bd_sf"/>
</dbReference>